<feature type="transmembrane region" description="Helical" evidence="8">
    <location>
        <begin position="381"/>
        <end position="399"/>
    </location>
</feature>
<dbReference type="Gene3D" id="3.30.470.20">
    <property type="entry name" value="ATP-grasp fold, B domain"/>
    <property type="match status" value="1"/>
</dbReference>
<keyword evidence="5" id="KW-0128">Catecholamine metabolism</keyword>
<dbReference type="Gene3D" id="3.40.50.150">
    <property type="entry name" value="Vaccinia Virus protein VP39"/>
    <property type="match status" value="1"/>
</dbReference>
<keyword evidence="11" id="KW-1185">Reference proteome</keyword>
<dbReference type="GO" id="GO:0005524">
    <property type="term" value="F:ATP binding"/>
    <property type="evidence" value="ECO:0007669"/>
    <property type="project" value="UniProtKB-UniRule"/>
</dbReference>
<dbReference type="GO" id="GO:0046872">
    <property type="term" value="F:metal ion binding"/>
    <property type="evidence" value="ECO:0007669"/>
    <property type="project" value="InterPro"/>
</dbReference>
<dbReference type="InterPro" id="IPR011761">
    <property type="entry name" value="ATP-grasp"/>
</dbReference>
<dbReference type="EMBL" id="BN001301">
    <property type="protein sequence ID" value="CBF69540.1"/>
    <property type="molecule type" value="Genomic_DNA"/>
</dbReference>
<evidence type="ECO:0000256" key="7">
    <source>
        <dbReference type="PROSITE-ProRule" id="PRU00409"/>
    </source>
</evidence>
<dbReference type="PROSITE" id="PS51682">
    <property type="entry name" value="SAM_OMT_I"/>
    <property type="match status" value="1"/>
</dbReference>
<feature type="domain" description="ATP-grasp" evidence="9">
    <location>
        <begin position="507"/>
        <end position="700"/>
    </location>
</feature>
<keyword evidence="8" id="KW-0812">Transmembrane</keyword>
<evidence type="ECO:0000256" key="5">
    <source>
        <dbReference type="ARBA" id="ARBA00022939"/>
    </source>
</evidence>
<protein>
    <recommendedName>
        <fullName evidence="1">catechol O-methyltransferase</fullName>
        <ecNumber evidence="1">2.1.1.6</ecNumber>
    </recommendedName>
</protein>
<dbReference type="SUPFAM" id="SSF56059">
    <property type="entry name" value="Glutathione synthetase ATP-binding domain-like"/>
    <property type="match status" value="1"/>
</dbReference>
<feature type="transmembrane region" description="Helical" evidence="8">
    <location>
        <begin position="337"/>
        <end position="360"/>
    </location>
</feature>
<dbReference type="PANTHER" id="PTHR43836:SF2">
    <property type="entry name" value="CATECHOL O-METHYLTRANSFERASE 1-RELATED"/>
    <property type="match status" value="1"/>
</dbReference>
<dbReference type="OMA" id="ANCAQVE"/>
<dbReference type="AlphaFoldDB" id="Q5AZ78"/>
<keyword evidence="8" id="KW-0472">Membrane</keyword>
<sequence>MPEAVSQTVKRGAFDPSKAYAAQEGTTFFNDGREIELLHFVYSHPKLDSIRGSPESVLDAIDEYARTRKYLMNVGEDKGRIVCDLIAEVKPKTMVELGGYVGYSSILFGAAVRAAGGSRYYSLEMNPEFAAVIMALVDLAGLSDVVKVVIGPSDVSIARLYESAALTHIGLLFLDHYKPAYTTDLKLCEELKLITPGSVLAADNVIKPGNPPYLEYVRRSVDEKRKHLGVSTNGGGLPGKTVDQYKDKTGFGQMKLSQSRGNPNLIYESRLVESFEPTGVPQCGRAYENHGTPGAAGMPWPHSLTQHLILLLHKAEFRIPSSKMAEPFFYSHIPKNILLILLSLMFLPTTAIIAITSLVINYVSKTPEQGRFKESSAPKTILVTGVSMAKGLAIARLLARETPHRIIGADTEPLLFTSPGRYSQSIVKFYRLSSPRPGDPKPYLDSLLSVMRKEEVHLWISCSSVIGAVEDGEVMVMAEKEFGKDRFKAVQFDSETVKRFHEKDTFIDYIKSLELPVPESYRCTSVEEVTILLNQGREKAKRFIMKPIGVNDKARGKMMTLLPLDSEEATSSYLTALDISKSSPFLLQEYITGEEYCTHSLVVRGDVKAFVACPSSDMLMHYSATPPGSALSMKMLEFTTRVAERGGEDFTGHLSFDFLVQGRGEEARLSPIECNPRTHTAVILFQHTPEVAHAYLSVFGHNLDSKLKQDKGSSDIVAPATPDYNVYWIGHDLVTLLIIPVVTWIGGIRSTEETKHSLRTFWHHLLHWRDGTWALWDPVPFFALYHVYWPARFVECIFKNRKWSRINVSTTKMFEC</sequence>
<dbReference type="EC" id="2.1.1.6" evidence="1"/>
<dbReference type="SUPFAM" id="SSF53335">
    <property type="entry name" value="S-adenosyl-L-methionine-dependent methyltransferases"/>
    <property type="match status" value="1"/>
</dbReference>
<dbReference type="HOGENOM" id="CLU_344827_0_0_1"/>
<reference evidence="11" key="2">
    <citation type="journal article" date="2009" name="Fungal Genet. Biol.">
        <title>The 2008 update of the Aspergillus nidulans genome annotation: a community effort.</title>
        <authorList>
            <person name="Wortman J.R."/>
            <person name="Gilsenan J.M."/>
            <person name="Joardar V."/>
            <person name="Deegan J."/>
            <person name="Clutterbuck J."/>
            <person name="Andersen M.R."/>
            <person name="Archer D."/>
            <person name="Bencina M."/>
            <person name="Braus G."/>
            <person name="Coutinho P."/>
            <person name="von Dohren H."/>
            <person name="Doonan J."/>
            <person name="Driessen A.J."/>
            <person name="Durek P."/>
            <person name="Espeso E."/>
            <person name="Fekete E."/>
            <person name="Flipphi M."/>
            <person name="Estrada C.G."/>
            <person name="Geysens S."/>
            <person name="Goldman G."/>
            <person name="de Groot P.W."/>
            <person name="Hansen K."/>
            <person name="Harris S.D."/>
            <person name="Heinekamp T."/>
            <person name="Helmstaedt K."/>
            <person name="Henrissat B."/>
            <person name="Hofmann G."/>
            <person name="Homan T."/>
            <person name="Horio T."/>
            <person name="Horiuchi H."/>
            <person name="James S."/>
            <person name="Jones M."/>
            <person name="Karaffa L."/>
            <person name="Karanyi Z."/>
            <person name="Kato M."/>
            <person name="Keller N."/>
            <person name="Kelly D.E."/>
            <person name="Kiel J.A."/>
            <person name="Kim J.M."/>
            <person name="van der Klei I.J."/>
            <person name="Klis F.M."/>
            <person name="Kovalchuk A."/>
            <person name="Krasevec N."/>
            <person name="Kubicek C.P."/>
            <person name="Liu B."/>
            <person name="Maccabe A."/>
            <person name="Meyer V."/>
            <person name="Mirabito P."/>
            <person name="Miskei M."/>
            <person name="Mos M."/>
            <person name="Mullins J."/>
            <person name="Nelson D.R."/>
            <person name="Nielsen J."/>
            <person name="Oakley B.R."/>
            <person name="Osmani S.A."/>
            <person name="Pakula T."/>
            <person name="Paszewski A."/>
            <person name="Paulsen I."/>
            <person name="Pilsyk S."/>
            <person name="Pocsi I."/>
            <person name="Punt P.J."/>
            <person name="Ram A.F."/>
            <person name="Ren Q."/>
            <person name="Robellet X."/>
            <person name="Robson G."/>
            <person name="Seiboth B."/>
            <person name="van Solingen P."/>
            <person name="Specht T."/>
            <person name="Sun J."/>
            <person name="Taheri-Talesh N."/>
            <person name="Takeshita N."/>
            <person name="Ussery D."/>
            <person name="vanKuyk P.A."/>
            <person name="Visser H."/>
            <person name="van de Vondervoort P.J."/>
            <person name="de Vries R.P."/>
            <person name="Walton J."/>
            <person name="Xiang X."/>
            <person name="Xiong Y."/>
            <person name="Zeng A.P."/>
            <person name="Brandt B.W."/>
            <person name="Cornell M.J."/>
            <person name="van den Hondel C.A."/>
            <person name="Visser J."/>
            <person name="Oliver S.G."/>
            <person name="Turner G."/>
        </authorList>
    </citation>
    <scope>GENOME REANNOTATION</scope>
    <source>
        <strain evidence="11">FGSC A4 / ATCC 38163 / CBS 112.46 / NRRL 194 / M139</strain>
    </source>
</reference>
<reference evidence="11" key="1">
    <citation type="journal article" date="2005" name="Nature">
        <title>Sequencing of Aspergillus nidulans and comparative analysis with A. fumigatus and A. oryzae.</title>
        <authorList>
            <person name="Galagan J.E."/>
            <person name="Calvo S.E."/>
            <person name="Cuomo C."/>
            <person name="Ma L.J."/>
            <person name="Wortman J.R."/>
            <person name="Batzoglou S."/>
            <person name="Lee S.I."/>
            <person name="Basturkmen M."/>
            <person name="Spevak C.C."/>
            <person name="Clutterbuck J."/>
            <person name="Kapitonov V."/>
            <person name="Jurka J."/>
            <person name="Scazzocchio C."/>
            <person name="Farman M."/>
            <person name="Butler J."/>
            <person name="Purcell S."/>
            <person name="Harris S."/>
            <person name="Braus G.H."/>
            <person name="Draht O."/>
            <person name="Busch S."/>
            <person name="D'Enfert C."/>
            <person name="Bouchier C."/>
            <person name="Goldman G.H."/>
            <person name="Bell-Pedersen D."/>
            <person name="Griffiths-Jones S."/>
            <person name="Doonan J.H."/>
            <person name="Yu J."/>
            <person name="Vienken K."/>
            <person name="Pain A."/>
            <person name="Freitag M."/>
            <person name="Selker E.U."/>
            <person name="Archer D.B."/>
            <person name="Penalva M.A."/>
            <person name="Oakley B.R."/>
            <person name="Momany M."/>
            <person name="Tanaka T."/>
            <person name="Kumagai T."/>
            <person name="Asai K."/>
            <person name="Machida M."/>
            <person name="Nierman W.C."/>
            <person name="Denning D.W."/>
            <person name="Caddick M."/>
            <person name="Hynes M."/>
            <person name="Paoletti M."/>
            <person name="Fischer R."/>
            <person name="Miller B."/>
            <person name="Dyer P."/>
            <person name="Sachs M.S."/>
            <person name="Osmani S.A."/>
            <person name="Birren B.W."/>
        </authorList>
    </citation>
    <scope>NUCLEOTIDE SEQUENCE [LARGE SCALE GENOMIC DNA]</scope>
    <source>
        <strain evidence="11">FGSC A4 / ATCC 38163 / CBS 112.46 / NRRL 194 / M139</strain>
    </source>
</reference>
<evidence type="ECO:0000256" key="2">
    <source>
        <dbReference type="ARBA" id="ARBA00022603"/>
    </source>
</evidence>
<dbReference type="RefSeq" id="XP_664006.1">
    <property type="nucleotide sequence ID" value="XM_658914.1"/>
</dbReference>
<keyword evidence="7" id="KW-0067">ATP-binding</keyword>
<dbReference type="PROSITE" id="PS50975">
    <property type="entry name" value="ATP_GRASP"/>
    <property type="match status" value="1"/>
</dbReference>
<organism evidence="10 11">
    <name type="scientific">Emericella nidulans (strain FGSC A4 / ATCC 38163 / CBS 112.46 / NRRL 194 / M139)</name>
    <name type="common">Aspergillus nidulans</name>
    <dbReference type="NCBI Taxonomy" id="227321"/>
    <lineage>
        <taxon>Eukaryota</taxon>
        <taxon>Fungi</taxon>
        <taxon>Dikarya</taxon>
        <taxon>Ascomycota</taxon>
        <taxon>Pezizomycotina</taxon>
        <taxon>Eurotiomycetes</taxon>
        <taxon>Eurotiomycetidae</taxon>
        <taxon>Eurotiales</taxon>
        <taxon>Aspergillaceae</taxon>
        <taxon>Aspergillus</taxon>
        <taxon>Aspergillus subgen. Nidulantes</taxon>
    </lineage>
</organism>
<proteinExistence type="inferred from homology"/>
<dbReference type="Proteomes" id="UP000000560">
    <property type="component" value="Chromosome I"/>
</dbReference>
<gene>
    <name evidence="10" type="ORF">ANIA_06402</name>
</gene>
<dbReference type="GO" id="GO:0006584">
    <property type="term" value="P:catecholamine metabolic process"/>
    <property type="evidence" value="ECO:0007669"/>
    <property type="project" value="UniProtKB-KW"/>
</dbReference>
<name>Q5AZ78_EMENI</name>
<keyword evidence="2" id="KW-0489">Methyltransferase</keyword>
<evidence type="ECO:0000313" key="11">
    <source>
        <dbReference type="Proteomes" id="UP000000560"/>
    </source>
</evidence>
<accession>C8V0N4</accession>
<dbReference type="GO" id="GO:0008171">
    <property type="term" value="F:O-methyltransferase activity"/>
    <property type="evidence" value="ECO:0000318"/>
    <property type="project" value="GO_Central"/>
</dbReference>
<dbReference type="STRING" id="227321.Q5AZ78"/>
<keyword evidence="3" id="KW-0808">Transferase</keyword>
<evidence type="ECO:0000313" key="10">
    <source>
        <dbReference type="EMBL" id="CBF69540.1"/>
    </source>
</evidence>
<keyword evidence="4" id="KW-0949">S-adenosyl-L-methionine</keyword>
<evidence type="ECO:0000256" key="6">
    <source>
        <dbReference type="ARBA" id="ARBA00023453"/>
    </source>
</evidence>
<evidence type="ECO:0000256" key="1">
    <source>
        <dbReference type="ARBA" id="ARBA00012880"/>
    </source>
</evidence>
<dbReference type="GeneID" id="2871298"/>
<dbReference type="InterPro" id="IPR002935">
    <property type="entry name" value="SAM_O-MeTrfase"/>
</dbReference>
<dbReference type="Gene3D" id="3.40.50.20">
    <property type="match status" value="1"/>
</dbReference>
<evidence type="ECO:0000256" key="4">
    <source>
        <dbReference type="ARBA" id="ARBA00022691"/>
    </source>
</evidence>
<keyword evidence="8" id="KW-1133">Transmembrane helix</keyword>
<dbReference type="PANTHER" id="PTHR43836">
    <property type="entry name" value="CATECHOL O-METHYLTRANSFERASE 1-RELATED"/>
    <property type="match status" value="1"/>
</dbReference>
<dbReference type="InParanoid" id="Q5AZ78"/>
<evidence type="ECO:0000256" key="3">
    <source>
        <dbReference type="ARBA" id="ARBA00022679"/>
    </source>
</evidence>
<evidence type="ECO:0000256" key="8">
    <source>
        <dbReference type="SAM" id="Phobius"/>
    </source>
</evidence>
<dbReference type="KEGG" id="ani:ANIA_06402"/>
<dbReference type="InterPro" id="IPR029063">
    <property type="entry name" value="SAM-dependent_MTases_sf"/>
</dbReference>
<keyword evidence="7" id="KW-0547">Nucleotide-binding</keyword>
<evidence type="ECO:0000259" key="9">
    <source>
        <dbReference type="PROSITE" id="PS50975"/>
    </source>
</evidence>
<dbReference type="eggNOG" id="KOG1663">
    <property type="taxonomic scope" value="Eukaryota"/>
</dbReference>
<comment type="similarity">
    <text evidence="6">Belongs to the class I-like SAM-binding methyltransferase superfamily. Cation-dependent O-methyltransferase family.</text>
</comment>
<dbReference type="GO" id="GO:0032259">
    <property type="term" value="P:methylation"/>
    <property type="evidence" value="ECO:0007669"/>
    <property type="project" value="UniProtKB-KW"/>
</dbReference>
<accession>Q5AZ78</accession>
<dbReference type="Pfam" id="PF01596">
    <property type="entry name" value="Methyltransf_3"/>
    <property type="match status" value="1"/>
</dbReference>
<dbReference type="OrthoDB" id="186626at2759"/>